<sequence>MNDTYLPREDILRLRDTALETGLADPSTRPLLLAGIMPRYRGVLPVLAAPGAQVQSDLEAMNRVERLVDGSVPLEIWLRNAVAQTAEAGPLAVFQSALDRVARDAAGEPDVPEPPSGETKEEIVFRDDTVPFEFLLAGEAAGRAVARLKVTPYEAGAPLGPGGYPHAGTGWLIAPGLLVTNHHVVNARTRTAAGRAPVDPGDLALQARNTRCRFDYGADAAAGATPPDEAAVAELLAWDEDLDYAVLRLADGPPREPLRIAADPLAVTPQEPVPVNIIQHPGGEPKRVALRNNLVYEADAKDVRYFTDTRGGSSGSPVLTDDWTVVALHRGTRRVEDVLYQGKTTAFVNVGTQISTIMQHLAEHSPAVHREIADAQALIGGRRPAEVV</sequence>
<dbReference type="InterPro" id="IPR009003">
    <property type="entry name" value="Peptidase_S1_PA"/>
</dbReference>
<evidence type="ECO:0000313" key="3">
    <source>
        <dbReference type="Proteomes" id="UP000252004"/>
    </source>
</evidence>
<dbReference type="AlphaFoldDB" id="A0A344U9L9"/>
<evidence type="ECO:0000313" key="2">
    <source>
        <dbReference type="EMBL" id="AXE27590.1"/>
    </source>
</evidence>
<dbReference type="Pfam" id="PF19957">
    <property type="entry name" value="EAD5"/>
    <property type="match status" value="1"/>
</dbReference>
<feature type="domain" description="Effector-associated" evidence="1">
    <location>
        <begin position="5"/>
        <end position="135"/>
    </location>
</feature>
<dbReference type="GO" id="GO:0006508">
    <property type="term" value="P:proteolysis"/>
    <property type="evidence" value="ECO:0007669"/>
    <property type="project" value="UniProtKB-KW"/>
</dbReference>
<dbReference type="PANTHER" id="PTHR36234:SF5">
    <property type="entry name" value="LYSYL ENDOPEPTIDASE"/>
    <property type="match status" value="1"/>
</dbReference>
<accession>A0A344U9L9</accession>
<organism evidence="2 3">
    <name type="scientific">Streptomyces globosus</name>
    <dbReference type="NCBI Taxonomy" id="68209"/>
    <lineage>
        <taxon>Bacteria</taxon>
        <taxon>Bacillati</taxon>
        <taxon>Actinomycetota</taxon>
        <taxon>Actinomycetes</taxon>
        <taxon>Kitasatosporales</taxon>
        <taxon>Streptomycetaceae</taxon>
        <taxon>Streptomyces</taxon>
    </lineage>
</organism>
<dbReference type="InterPro" id="IPR045432">
    <property type="entry name" value="EAD5"/>
</dbReference>
<reference evidence="2 3" key="1">
    <citation type="submission" date="2018-01" db="EMBL/GenBank/DDBJ databases">
        <title>Draft genome Sequence of streptomyces globosus LZH-48.</title>
        <authorList>
            <person name="Ran K."/>
            <person name="Li Z."/>
            <person name="Wei S."/>
            <person name="Dong R."/>
        </authorList>
    </citation>
    <scope>NUCLEOTIDE SEQUENCE [LARGE SCALE GENOMIC DNA]</scope>
    <source>
        <strain evidence="2 3">LZH-48</strain>
    </source>
</reference>
<dbReference type="SUPFAM" id="SSF50494">
    <property type="entry name" value="Trypsin-like serine proteases"/>
    <property type="match status" value="1"/>
</dbReference>
<name>A0A344U9L9_9ACTN</name>
<dbReference type="KEGG" id="sgz:C0216_18200"/>
<dbReference type="EMBL" id="CP030862">
    <property type="protein sequence ID" value="AXE27590.1"/>
    <property type="molecule type" value="Genomic_DNA"/>
</dbReference>
<evidence type="ECO:0000259" key="1">
    <source>
        <dbReference type="Pfam" id="PF19957"/>
    </source>
</evidence>
<protein>
    <submittedName>
        <fullName evidence="2">Serine protease</fullName>
    </submittedName>
</protein>
<proteinExistence type="predicted"/>
<keyword evidence="3" id="KW-1185">Reference proteome</keyword>
<keyword evidence="2" id="KW-0645">Protease</keyword>
<gene>
    <name evidence="2" type="ORF">C0216_18200</name>
</gene>
<dbReference type="OrthoDB" id="104542at2"/>
<dbReference type="Pfam" id="PF13365">
    <property type="entry name" value="Trypsin_2"/>
    <property type="match status" value="1"/>
</dbReference>
<dbReference type="Proteomes" id="UP000252004">
    <property type="component" value="Chromosome"/>
</dbReference>
<keyword evidence="2" id="KW-0378">Hydrolase</keyword>
<dbReference type="PANTHER" id="PTHR36234">
    <property type="entry name" value="LYSYL ENDOPEPTIDASE"/>
    <property type="match status" value="1"/>
</dbReference>
<dbReference type="GO" id="GO:0008233">
    <property type="term" value="F:peptidase activity"/>
    <property type="evidence" value="ECO:0007669"/>
    <property type="project" value="UniProtKB-KW"/>
</dbReference>
<dbReference type="Gene3D" id="2.40.10.10">
    <property type="entry name" value="Trypsin-like serine proteases"/>
    <property type="match status" value="2"/>
</dbReference>
<dbReference type="InterPro" id="IPR043504">
    <property type="entry name" value="Peptidase_S1_PA_chymotrypsin"/>
</dbReference>